<evidence type="ECO:0000313" key="2">
    <source>
        <dbReference type="Proteomes" id="UP001469553"/>
    </source>
</evidence>
<evidence type="ECO:0000313" key="1">
    <source>
        <dbReference type="EMBL" id="MEQ2288470.1"/>
    </source>
</evidence>
<sequence>RSRDARRLLFNNGSILGFRGAKTSRMSKQLELNRLSCESVFQLGDGLVKGLKWLLF</sequence>
<reference evidence="1 2" key="1">
    <citation type="submission" date="2021-06" db="EMBL/GenBank/DDBJ databases">
        <authorList>
            <person name="Palmer J.M."/>
        </authorList>
    </citation>
    <scope>NUCLEOTIDE SEQUENCE [LARGE SCALE GENOMIC DNA]</scope>
    <source>
        <strain evidence="1 2">AS_MEX2019</strain>
        <tissue evidence="1">Muscle</tissue>
    </source>
</reference>
<name>A0ABV0Y4I8_9TELE</name>
<gene>
    <name evidence="1" type="ORF">AMECASPLE_022875</name>
</gene>
<dbReference type="EMBL" id="JAHRIP010020878">
    <property type="protein sequence ID" value="MEQ2288470.1"/>
    <property type="molecule type" value="Genomic_DNA"/>
</dbReference>
<feature type="non-terminal residue" evidence="1">
    <location>
        <position position="1"/>
    </location>
</feature>
<keyword evidence="2" id="KW-1185">Reference proteome</keyword>
<organism evidence="1 2">
    <name type="scientific">Ameca splendens</name>
    <dbReference type="NCBI Taxonomy" id="208324"/>
    <lineage>
        <taxon>Eukaryota</taxon>
        <taxon>Metazoa</taxon>
        <taxon>Chordata</taxon>
        <taxon>Craniata</taxon>
        <taxon>Vertebrata</taxon>
        <taxon>Euteleostomi</taxon>
        <taxon>Actinopterygii</taxon>
        <taxon>Neopterygii</taxon>
        <taxon>Teleostei</taxon>
        <taxon>Neoteleostei</taxon>
        <taxon>Acanthomorphata</taxon>
        <taxon>Ovalentaria</taxon>
        <taxon>Atherinomorphae</taxon>
        <taxon>Cyprinodontiformes</taxon>
        <taxon>Goodeidae</taxon>
        <taxon>Ameca</taxon>
    </lineage>
</organism>
<comment type="caution">
    <text evidence="1">The sequence shown here is derived from an EMBL/GenBank/DDBJ whole genome shotgun (WGS) entry which is preliminary data.</text>
</comment>
<proteinExistence type="predicted"/>
<dbReference type="Proteomes" id="UP001469553">
    <property type="component" value="Unassembled WGS sequence"/>
</dbReference>
<protein>
    <submittedName>
        <fullName evidence="1">Uncharacterized protein</fullName>
    </submittedName>
</protein>
<accession>A0ABV0Y4I8</accession>